<name>U4LH96_PYROM</name>
<reference evidence="1 2" key="1">
    <citation type="journal article" date="2013" name="PLoS Genet.">
        <title>The genome and development-dependent transcriptomes of Pyronema confluens: a window into fungal evolution.</title>
        <authorList>
            <person name="Traeger S."/>
            <person name="Altegoer F."/>
            <person name="Freitag M."/>
            <person name="Gabaldon T."/>
            <person name="Kempken F."/>
            <person name="Kumar A."/>
            <person name="Marcet-Houben M."/>
            <person name="Poggeler S."/>
            <person name="Stajich J.E."/>
            <person name="Nowrousian M."/>
        </authorList>
    </citation>
    <scope>NUCLEOTIDE SEQUENCE [LARGE SCALE GENOMIC DNA]</scope>
    <source>
        <strain evidence="2">CBS 100304</strain>
        <tissue evidence="1">Vegetative mycelium</tissue>
    </source>
</reference>
<protein>
    <submittedName>
        <fullName evidence="1">Uncharacterized protein</fullName>
    </submittedName>
</protein>
<sequence length="55" mass="6365">MLRHVHHLIVPRFNWKKKSQIPLGSSAYQKLSAITLQFAKPFDSPDTVPCQVNKY</sequence>
<keyword evidence="2" id="KW-1185">Reference proteome</keyword>
<evidence type="ECO:0000313" key="2">
    <source>
        <dbReference type="Proteomes" id="UP000018144"/>
    </source>
</evidence>
<evidence type="ECO:0000313" key="1">
    <source>
        <dbReference type="EMBL" id="CCX11397.1"/>
    </source>
</evidence>
<organism evidence="1 2">
    <name type="scientific">Pyronema omphalodes (strain CBS 100304)</name>
    <name type="common">Pyronema confluens</name>
    <dbReference type="NCBI Taxonomy" id="1076935"/>
    <lineage>
        <taxon>Eukaryota</taxon>
        <taxon>Fungi</taxon>
        <taxon>Dikarya</taxon>
        <taxon>Ascomycota</taxon>
        <taxon>Pezizomycotina</taxon>
        <taxon>Pezizomycetes</taxon>
        <taxon>Pezizales</taxon>
        <taxon>Pyronemataceae</taxon>
        <taxon>Pyronema</taxon>
    </lineage>
</organism>
<dbReference type="EMBL" id="HF935614">
    <property type="protein sequence ID" value="CCX11397.1"/>
    <property type="molecule type" value="Genomic_DNA"/>
</dbReference>
<dbReference type="AlphaFoldDB" id="U4LH96"/>
<dbReference type="Proteomes" id="UP000018144">
    <property type="component" value="Unassembled WGS sequence"/>
</dbReference>
<proteinExistence type="predicted"/>
<gene>
    <name evidence="1" type="ORF">PCON_10991</name>
</gene>
<accession>U4LH96</accession>